<evidence type="ECO:0000256" key="4">
    <source>
        <dbReference type="SAM" id="MobiDB-lite"/>
    </source>
</evidence>
<dbReference type="PRINTS" id="PR00364">
    <property type="entry name" value="DISEASERSIST"/>
</dbReference>
<dbReference type="InterPro" id="IPR036388">
    <property type="entry name" value="WH-like_DNA-bd_sf"/>
</dbReference>
<dbReference type="SMART" id="SM01043">
    <property type="entry name" value="BTAD"/>
    <property type="match status" value="1"/>
</dbReference>
<dbReference type="SUPFAM" id="SSF46894">
    <property type="entry name" value="C-terminal effector domain of the bipartite response regulators"/>
    <property type="match status" value="1"/>
</dbReference>
<feature type="region of interest" description="Disordered" evidence="4">
    <location>
        <begin position="236"/>
        <end position="261"/>
    </location>
</feature>
<organism evidence="6 7">
    <name type="scientific">Cryptosporangium japonicum</name>
    <dbReference type="NCBI Taxonomy" id="80872"/>
    <lineage>
        <taxon>Bacteria</taxon>
        <taxon>Bacillati</taxon>
        <taxon>Actinomycetota</taxon>
        <taxon>Actinomycetes</taxon>
        <taxon>Cryptosporangiales</taxon>
        <taxon>Cryptosporangiaceae</taxon>
        <taxon>Cryptosporangium</taxon>
    </lineage>
</organism>
<dbReference type="InterPro" id="IPR005158">
    <property type="entry name" value="BTAD"/>
</dbReference>
<evidence type="ECO:0000259" key="5">
    <source>
        <dbReference type="PROSITE" id="PS51755"/>
    </source>
</evidence>
<comment type="similarity">
    <text evidence="1">Belongs to the AfsR/DnrI/RedD regulatory family.</text>
</comment>
<reference evidence="6 7" key="1">
    <citation type="journal article" date="2019" name="Int. J. Syst. Evol. Microbiol.">
        <title>The Global Catalogue of Microorganisms (GCM) 10K type strain sequencing project: providing services to taxonomists for standard genome sequencing and annotation.</title>
        <authorList>
            <consortium name="The Broad Institute Genomics Platform"/>
            <consortium name="The Broad Institute Genome Sequencing Center for Infectious Disease"/>
            <person name="Wu L."/>
            <person name="Ma J."/>
        </authorList>
    </citation>
    <scope>NUCLEOTIDE SEQUENCE [LARGE SCALE GENOMIC DNA]</scope>
    <source>
        <strain evidence="6 7">JCM 10425</strain>
    </source>
</reference>
<comment type="caution">
    <text evidence="6">The sequence shown here is derived from an EMBL/GenBank/DDBJ whole genome shotgun (WGS) entry which is preliminary data.</text>
</comment>
<dbReference type="InterPro" id="IPR011990">
    <property type="entry name" value="TPR-like_helical_dom_sf"/>
</dbReference>
<dbReference type="EMBL" id="BAAAGX010000029">
    <property type="protein sequence ID" value="GAA0271084.1"/>
    <property type="molecule type" value="Genomic_DNA"/>
</dbReference>
<protein>
    <submittedName>
        <fullName evidence="6">BTAD domain-containing putative transcriptional regulator</fullName>
    </submittedName>
</protein>
<accession>A0ABN0V1U0</accession>
<feature type="domain" description="OmpR/PhoB-type" evidence="5">
    <location>
        <begin position="1"/>
        <end position="91"/>
    </location>
</feature>
<dbReference type="InterPro" id="IPR027417">
    <property type="entry name" value="P-loop_NTPase"/>
</dbReference>
<name>A0ABN0V1U0_9ACTN</name>
<dbReference type="Gene3D" id="3.40.50.300">
    <property type="entry name" value="P-loop containing nucleotide triphosphate hydrolases"/>
    <property type="match status" value="1"/>
</dbReference>
<evidence type="ECO:0000256" key="3">
    <source>
        <dbReference type="PROSITE-ProRule" id="PRU01091"/>
    </source>
</evidence>
<dbReference type="PROSITE" id="PS51755">
    <property type="entry name" value="OMPR_PHOB"/>
    <property type="match status" value="1"/>
</dbReference>
<keyword evidence="2 3" id="KW-0238">DNA-binding</keyword>
<dbReference type="Pfam" id="PF00486">
    <property type="entry name" value="Trans_reg_C"/>
    <property type="match status" value="1"/>
</dbReference>
<feature type="region of interest" description="Disordered" evidence="4">
    <location>
        <begin position="1036"/>
        <end position="1058"/>
    </location>
</feature>
<dbReference type="SMART" id="SM00862">
    <property type="entry name" value="Trans_reg_C"/>
    <property type="match status" value="1"/>
</dbReference>
<dbReference type="PANTHER" id="PTHR47691:SF3">
    <property type="entry name" value="HTH-TYPE TRANSCRIPTIONAL REGULATOR RV0890C-RELATED"/>
    <property type="match status" value="1"/>
</dbReference>
<dbReference type="CDD" id="cd15831">
    <property type="entry name" value="BTAD"/>
    <property type="match status" value="1"/>
</dbReference>
<dbReference type="Gene3D" id="1.10.10.10">
    <property type="entry name" value="Winged helix-like DNA-binding domain superfamily/Winged helix DNA-binding domain"/>
    <property type="match status" value="1"/>
</dbReference>
<sequence>MRFGILGPIQVETADGRTVPVGGSRLRAALAVLLTEAGRIVPAQRLIDGVYGDAPPAGATNALQSQVSRLRQLLGGAAVVEFHPAGYRLAVDPDQVDAHRFRRLVAAAARVADPVALLDEALGLWRGPALADAGDSTLIRATAAELDDARLSALDTRIAARLEAGDVSDDLVAEVRALVGAHPLREPFRVHLMRALHATGHSAAALLAFEDARRALADELGADPSAELREAHLALLRGSEPHTSAPRRRPTPRTPAPRGLPAQLTSFVGREHELARLADLLGDQRLVTLTGPGGAGKTRLAIEAAQRHPAESHLVELATVTTGAEIEQVVLDALGLRDSGLRPTSPAAHPLDRLIAALTDRPVLLVVDNCEHLVDAAATLVDHLLRRCPSLRALATSREPLGITGEHLLPVRALGLPADGDPVERVRSAPAVRLFAERASAALPGFTVDATSAPDVLRICRTLDGQPLALELAAARLRSLSLGEVASRLDDRFRLLNRGERTAPARHRTLRAAIEWSWDLLDDAERTLARRLTVFVGGATLEAIEQVCGPTDPDSLSGLVDKSLVEFADGRYRMLDTIRAFGQERLAESGELKQLHRAHTEYFLELALTGDAALRTAEQLRWAAVLDRERENLHSAARWSGTADPASGLRLAAALAMYTWIRGRRGEFAALARDLLESVGPRPPHGLEEEHAICALAARLGGHDGNWSTGHASWLANPNELYRPPRLPFLNALTALSAGPPADSEYTKLENWYRASDLDPWTAALQLFGLAYMRAMTGDLTEAVASLEASAAGFGAIGERWGRTMALTELADLAEARGDQDRFLELNEEAMRLAVELESDEDRAGLFCRRATNAARFGDLDTADALYRRAAELGSRAGVSDVQVRALAGSAHVRWLRSDVEGARRQYEQGLTELTGAGYIADELRGLLSIGLGWVAYATGDVDRARERHRSALVTGAPSYSPVTGDVAEGLAAVALAEGDAATAATLLGLVPVLRGGLVANFPGLPPIADAAREALGPSGYDRAYGLGAALSRDEATDLLNRPPSELPEGVRRGGTCG</sequence>
<evidence type="ECO:0000256" key="1">
    <source>
        <dbReference type="ARBA" id="ARBA00005820"/>
    </source>
</evidence>
<dbReference type="Pfam" id="PF13191">
    <property type="entry name" value="AAA_16"/>
    <property type="match status" value="1"/>
</dbReference>
<proteinExistence type="inferred from homology"/>
<feature type="DNA-binding region" description="OmpR/PhoB-type" evidence="3">
    <location>
        <begin position="1"/>
        <end position="91"/>
    </location>
</feature>
<dbReference type="Pfam" id="PF03704">
    <property type="entry name" value="BTAD"/>
    <property type="match status" value="1"/>
</dbReference>
<dbReference type="RefSeq" id="WP_344653041.1">
    <property type="nucleotide sequence ID" value="NZ_BAAAGX010000029.1"/>
</dbReference>
<evidence type="ECO:0000313" key="7">
    <source>
        <dbReference type="Proteomes" id="UP001500967"/>
    </source>
</evidence>
<dbReference type="SUPFAM" id="SSF48452">
    <property type="entry name" value="TPR-like"/>
    <property type="match status" value="2"/>
</dbReference>
<evidence type="ECO:0000256" key="2">
    <source>
        <dbReference type="ARBA" id="ARBA00023125"/>
    </source>
</evidence>
<dbReference type="Gene3D" id="1.25.40.10">
    <property type="entry name" value="Tetratricopeptide repeat domain"/>
    <property type="match status" value="2"/>
</dbReference>
<dbReference type="Proteomes" id="UP001500967">
    <property type="component" value="Unassembled WGS sequence"/>
</dbReference>
<evidence type="ECO:0000313" key="6">
    <source>
        <dbReference type="EMBL" id="GAA0271084.1"/>
    </source>
</evidence>
<dbReference type="SUPFAM" id="SSF52540">
    <property type="entry name" value="P-loop containing nucleoside triphosphate hydrolases"/>
    <property type="match status" value="1"/>
</dbReference>
<keyword evidence="7" id="KW-1185">Reference proteome</keyword>
<dbReference type="PANTHER" id="PTHR47691">
    <property type="entry name" value="REGULATOR-RELATED"/>
    <property type="match status" value="1"/>
</dbReference>
<dbReference type="InterPro" id="IPR041664">
    <property type="entry name" value="AAA_16"/>
</dbReference>
<dbReference type="InterPro" id="IPR016032">
    <property type="entry name" value="Sig_transdc_resp-reg_C-effctor"/>
</dbReference>
<gene>
    <name evidence="6" type="ORF">GCM10009539_67950</name>
</gene>
<dbReference type="InterPro" id="IPR001867">
    <property type="entry name" value="OmpR/PhoB-type_DNA-bd"/>
</dbReference>